<name>A0A4R6SME5_LABRH</name>
<dbReference type="Proteomes" id="UP000295444">
    <property type="component" value="Unassembled WGS sequence"/>
</dbReference>
<keyword evidence="4 8" id="KW-0812">Transmembrane</keyword>
<organism evidence="9 10">
    <name type="scientific">Labedaea rhizosphaerae</name>
    <dbReference type="NCBI Taxonomy" id="598644"/>
    <lineage>
        <taxon>Bacteria</taxon>
        <taxon>Bacillati</taxon>
        <taxon>Actinomycetota</taxon>
        <taxon>Actinomycetes</taxon>
        <taxon>Pseudonocardiales</taxon>
        <taxon>Pseudonocardiaceae</taxon>
        <taxon>Labedaea</taxon>
    </lineage>
</organism>
<keyword evidence="6 8" id="KW-0472">Membrane</keyword>
<feature type="transmembrane region" description="Helical" evidence="8">
    <location>
        <begin position="100"/>
        <end position="118"/>
    </location>
</feature>
<comment type="caution">
    <text evidence="9">The sequence shown here is derived from an EMBL/GenBank/DDBJ whole genome shotgun (WGS) entry which is preliminary data.</text>
</comment>
<dbReference type="EMBL" id="SNXZ01000001">
    <property type="protein sequence ID" value="TDQ04730.1"/>
    <property type="molecule type" value="Genomic_DNA"/>
</dbReference>
<evidence type="ECO:0000313" key="9">
    <source>
        <dbReference type="EMBL" id="TDQ04730.1"/>
    </source>
</evidence>
<reference evidence="9 10" key="1">
    <citation type="submission" date="2019-03" db="EMBL/GenBank/DDBJ databases">
        <title>Genomic Encyclopedia of Type Strains, Phase IV (KMG-IV): sequencing the most valuable type-strain genomes for metagenomic binning, comparative biology and taxonomic classification.</title>
        <authorList>
            <person name="Goeker M."/>
        </authorList>
    </citation>
    <scope>NUCLEOTIDE SEQUENCE [LARGE SCALE GENOMIC DNA]</scope>
    <source>
        <strain evidence="9 10">DSM 45361</strain>
    </source>
</reference>
<feature type="transmembrane region" description="Helical" evidence="8">
    <location>
        <begin position="208"/>
        <end position="227"/>
    </location>
</feature>
<feature type="transmembrane region" description="Helical" evidence="8">
    <location>
        <begin position="184"/>
        <end position="202"/>
    </location>
</feature>
<evidence type="ECO:0000256" key="2">
    <source>
        <dbReference type="ARBA" id="ARBA00022475"/>
    </source>
</evidence>
<feature type="transmembrane region" description="Helical" evidence="8">
    <location>
        <begin position="21"/>
        <end position="44"/>
    </location>
</feature>
<evidence type="ECO:0000256" key="6">
    <source>
        <dbReference type="ARBA" id="ARBA00023136"/>
    </source>
</evidence>
<comment type="subcellular location">
    <subcellularLocation>
        <location evidence="1">Cell membrane</location>
        <topology evidence="1">Multi-pass membrane protein</topology>
    </subcellularLocation>
</comment>
<dbReference type="InterPro" id="IPR018584">
    <property type="entry name" value="GT87"/>
</dbReference>
<accession>A0A4R6SME5</accession>
<evidence type="ECO:0000256" key="4">
    <source>
        <dbReference type="ARBA" id="ARBA00022692"/>
    </source>
</evidence>
<gene>
    <name evidence="9" type="ORF">EV186_101685</name>
</gene>
<keyword evidence="5 8" id="KW-1133">Transmembrane helix</keyword>
<dbReference type="AlphaFoldDB" id="A0A4R6SME5"/>
<keyword evidence="9" id="KW-0328">Glycosyltransferase</keyword>
<protein>
    <submittedName>
        <fullName evidence="9">Alpha-1,2-mannosyltransferase</fullName>
    </submittedName>
</protein>
<keyword evidence="3 9" id="KW-0808">Transferase</keyword>
<keyword evidence="2" id="KW-1003">Cell membrane</keyword>
<dbReference type="GO" id="GO:0005886">
    <property type="term" value="C:plasma membrane"/>
    <property type="evidence" value="ECO:0007669"/>
    <property type="project" value="UniProtKB-SubCell"/>
</dbReference>
<evidence type="ECO:0000313" key="10">
    <source>
        <dbReference type="Proteomes" id="UP000295444"/>
    </source>
</evidence>
<feature type="transmembrane region" description="Helical" evidence="8">
    <location>
        <begin position="273"/>
        <end position="293"/>
    </location>
</feature>
<feature type="transmembrane region" description="Helical" evidence="8">
    <location>
        <begin position="381"/>
        <end position="399"/>
    </location>
</feature>
<dbReference type="GO" id="GO:0016758">
    <property type="term" value="F:hexosyltransferase activity"/>
    <property type="evidence" value="ECO:0007669"/>
    <property type="project" value="InterPro"/>
</dbReference>
<keyword evidence="10" id="KW-1185">Reference proteome</keyword>
<evidence type="ECO:0000256" key="3">
    <source>
        <dbReference type="ARBA" id="ARBA00022679"/>
    </source>
</evidence>
<feature type="transmembrane region" description="Helical" evidence="8">
    <location>
        <begin position="153"/>
        <end position="172"/>
    </location>
</feature>
<evidence type="ECO:0000256" key="7">
    <source>
        <dbReference type="ARBA" id="ARBA00024033"/>
    </source>
</evidence>
<sequence>MRTPASSTIPAMGEGTDWRRRVIAAGPWVFAGLLGLHVLSILLWPNANFYEIDMLVYQAGGGRVLDGAPLYDGPVTSGLLFTYPPFAGVLFAPFSLVPELVARFLVLGADVALLFLVSRVCWRSLTTHRGAELTRLGLFTTGLAIWLDPVRITLYLGQINVLLLAIVTWDLVCAREKWRGAGTGIAAGIKLTPLLFIPFLLLTRRFRAAAIASATFAVTVGISFVAAPRSAAQYWFHGTFLDLNRVAFPFNPGNQSINGGLLRAMGQTHAEKITWLIAAVVVGVAGMALAVVLHRKGHTLAAISMAGMLSCVVSPYSWNHHWVWPVLLLVWLLARGAYRSAAVFWLVCLGFPDEYPSHSDSNILSGWLYLPASGWPREVLHNWWVLCYLGCAVGFVLWLRRNARVAAESSVPVMV</sequence>
<feature type="transmembrane region" description="Helical" evidence="8">
    <location>
        <begin position="299"/>
        <end position="319"/>
    </location>
</feature>
<comment type="similarity">
    <text evidence="7">Belongs to the glycosyltransferase 87 family.</text>
</comment>
<evidence type="ECO:0000256" key="5">
    <source>
        <dbReference type="ARBA" id="ARBA00022989"/>
    </source>
</evidence>
<proteinExistence type="inferred from homology"/>
<evidence type="ECO:0000256" key="1">
    <source>
        <dbReference type="ARBA" id="ARBA00004651"/>
    </source>
</evidence>
<evidence type="ECO:0000256" key="8">
    <source>
        <dbReference type="SAM" id="Phobius"/>
    </source>
</evidence>
<dbReference type="Pfam" id="PF09594">
    <property type="entry name" value="GT87"/>
    <property type="match status" value="1"/>
</dbReference>